<sequence>MSFSFDARFQPTSLDFAEVLRQLEFILPASGIDYDGEIARLHSRSGVPTVTSLQSESVPTLADIATYASSWWGVGLYCISRPLAEALGRTDSMEVYINIFKARGGGLMVEYNENSGAFRARRDSTALSANLIAFLTRTASALEVDRVIYSEEVEHAAPPELSVLIALLEQQAQSDRALETLAIVSKNVMSLEKAQQLAGAWAPSLRLTIDGFVVAPFLGGERP</sequence>
<accession>A0A2S9XAL7</accession>
<gene>
    <name evidence="1" type="ORF">ENSA5_70090</name>
</gene>
<protein>
    <submittedName>
        <fullName evidence="1">Uncharacterized protein</fullName>
    </submittedName>
</protein>
<keyword evidence="2" id="KW-1185">Reference proteome</keyword>
<dbReference type="AlphaFoldDB" id="A0A2S9XAL7"/>
<dbReference type="EMBL" id="PVNK01000311">
    <property type="protein sequence ID" value="PRP89902.1"/>
    <property type="molecule type" value="Genomic_DNA"/>
</dbReference>
<comment type="caution">
    <text evidence="1">The sequence shown here is derived from an EMBL/GenBank/DDBJ whole genome shotgun (WGS) entry which is preliminary data.</text>
</comment>
<reference evidence="1 2" key="1">
    <citation type="submission" date="2018-03" db="EMBL/GenBank/DDBJ databases">
        <title>Draft Genome Sequences of the Obligatory Marine Myxobacteria Enhygromyxa salina SWB005.</title>
        <authorList>
            <person name="Poehlein A."/>
            <person name="Moghaddam J.A."/>
            <person name="Harms H."/>
            <person name="Alanjari M."/>
            <person name="Koenig G.M."/>
            <person name="Daniel R."/>
            <person name="Schaeberle T.F."/>
        </authorList>
    </citation>
    <scope>NUCLEOTIDE SEQUENCE [LARGE SCALE GENOMIC DNA]</scope>
    <source>
        <strain evidence="1 2">SWB005</strain>
    </source>
</reference>
<evidence type="ECO:0000313" key="2">
    <source>
        <dbReference type="Proteomes" id="UP000237968"/>
    </source>
</evidence>
<dbReference type="RefSeq" id="WP_106396116.1">
    <property type="nucleotide sequence ID" value="NZ_PVNK01000311.1"/>
</dbReference>
<evidence type="ECO:0000313" key="1">
    <source>
        <dbReference type="EMBL" id="PRP89902.1"/>
    </source>
</evidence>
<proteinExistence type="predicted"/>
<dbReference type="OrthoDB" id="9850205at2"/>
<organism evidence="1 2">
    <name type="scientific">Enhygromyxa salina</name>
    <dbReference type="NCBI Taxonomy" id="215803"/>
    <lineage>
        <taxon>Bacteria</taxon>
        <taxon>Pseudomonadati</taxon>
        <taxon>Myxococcota</taxon>
        <taxon>Polyangia</taxon>
        <taxon>Nannocystales</taxon>
        <taxon>Nannocystaceae</taxon>
        <taxon>Enhygromyxa</taxon>
    </lineage>
</organism>
<name>A0A2S9XAL7_9BACT</name>
<dbReference type="Proteomes" id="UP000237968">
    <property type="component" value="Unassembled WGS sequence"/>
</dbReference>